<dbReference type="InterPro" id="IPR036206">
    <property type="entry name" value="ThiamineP_synth_sf"/>
</dbReference>
<evidence type="ECO:0000313" key="4">
    <source>
        <dbReference type="EMBL" id="MFL0250575.1"/>
    </source>
</evidence>
<sequence length="191" mass="21210">MIYVVTNRKLVAKGSLCDRLEKALQYGAKNIILREKDLKYHELYKLAHKVKVITERYNARLIVNGSLRVAEEIDAYAYHTGFESFMRQEKINIKTGVSVHSLEEAIEAEKNGAAYLLCGNVYETACKPGVKGKGLNYIRKIVTKVTVPVIAIGGISEKNARDVIKAGAKGLAIMSSAMDEPLIVEKIIKEI</sequence>
<name>A0ABW8TF23_9CLOT</name>
<dbReference type="PANTHER" id="PTHR20857:SF15">
    <property type="entry name" value="THIAMINE-PHOSPHATE SYNTHASE"/>
    <property type="match status" value="1"/>
</dbReference>
<gene>
    <name evidence="4" type="ORF">ACJDT4_09095</name>
</gene>
<reference evidence="4 5" key="1">
    <citation type="submission" date="2024-11" db="EMBL/GenBank/DDBJ databases">
        <authorList>
            <person name="Heng Y.C."/>
            <person name="Lim A.C.H."/>
            <person name="Lee J.K.Y."/>
            <person name="Kittelmann S."/>
        </authorList>
    </citation>
    <scope>NUCLEOTIDE SEQUENCE [LARGE SCALE GENOMIC DNA]</scope>
    <source>
        <strain evidence="4 5">WILCCON 0114</strain>
    </source>
</reference>
<evidence type="ECO:0000256" key="1">
    <source>
        <dbReference type="ARBA" id="ARBA00004948"/>
    </source>
</evidence>
<dbReference type="Gene3D" id="3.20.20.70">
    <property type="entry name" value="Aldolase class I"/>
    <property type="match status" value="1"/>
</dbReference>
<dbReference type="SUPFAM" id="SSF51391">
    <property type="entry name" value="Thiamin phosphate synthase"/>
    <property type="match status" value="1"/>
</dbReference>
<accession>A0ABW8TF23</accession>
<keyword evidence="2" id="KW-0784">Thiamine biosynthesis</keyword>
<evidence type="ECO:0000259" key="3">
    <source>
        <dbReference type="Pfam" id="PF02581"/>
    </source>
</evidence>
<evidence type="ECO:0000313" key="5">
    <source>
        <dbReference type="Proteomes" id="UP001623592"/>
    </source>
</evidence>
<dbReference type="PANTHER" id="PTHR20857">
    <property type="entry name" value="THIAMINE-PHOSPHATE PYROPHOSPHORYLASE"/>
    <property type="match status" value="1"/>
</dbReference>
<dbReference type="CDD" id="cd00564">
    <property type="entry name" value="TMP_TenI"/>
    <property type="match status" value="1"/>
</dbReference>
<dbReference type="EMBL" id="JBJIAA010000006">
    <property type="protein sequence ID" value="MFL0250575.1"/>
    <property type="molecule type" value="Genomic_DNA"/>
</dbReference>
<comment type="pathway">
    <text evidence="1">Cofactor biosynthesis; thiamine diphosphate biosynthesis.</text>
</comment>
<protein>
    <submittedName>
        <fullName evidence="4">Thiamine phosphate synthase</fullName>
    </submittedName>
</protein>
<keyword evidence="5" id="KW-1185">Reference proteome</keyword>
<dbReference type="Proteomes" id="UP001623592">
    <property type="component" value="Unassembled WGS sequence"/>
</dbReference>
<organism evidence="4 5">
    <name type="scientific">Clostridium neuense</name>
    <dbReference type="NCBI Taxonomy" id="1728934"/>
    <lineage>
        <taxon>Bacteria</taxon>
        <taxon>Bacillati</taxon>
        <taxon>Bacillota</taxon>
        <taxon>Clostridia</taxon>
        <taxon>Eubacteriales</taxon>
        <taxon>Clostridiaceae</taxon>
        <taxon>Clostridium</taxon>
    </lineage>
</organism>
<dbReference type="RefSeq" id="WP_406787239.1">
    <property type="nucleotide sequence ID" value="NZ_JBJIAA010000006.1"/>
</dbReference>
<feature type="domain" description="Thiamine phosphate synthase/TenI" evidence="3">
    <location>
        <begin position="2"/>
        <end position="176"/>
    </location>
</feature>
<dbReference type="InterPro" id="IPR022998">
    <property type="entry name" value="ThiamineP_synth_TenI"/>
</dbReference>
<dbReference type="InterPro" id="IPR013785">
    <property type="entry name" value="Aldolase_TIM"/>
</dbReference>
<proteinExistence type="predicted"/>
<comment type="caution">
    <text evidence="4">The sequence shown here is derived from an EMBL/GenBank/DDBJ whole genome shotgun (WGS) entry which is preliminary data.</text>
</comment>
<dbReference type="Pfam" id="PF02581">
    <property type="entry name" value="TMP-TENI"/>
    <property type="match status" value="1"/>
</dbReference>
<evidence type="ECO:0000256" key="2">
    <source>
        <dbReference type="ARBA" id="ARBA00022977"/>
    </source>
</evidence>